<feature type="region of interest" description="Disordered" evidence="1">
    <location>
        <begin position="1"/>
        <end position="46"/>
    </location>
</feature>
<sequence length="46" mass="4886">MVGPRTEVGPSTAIGGALRTSAVIPPPQPSWASSHWPVPDVHQRTR</sequence>
<organism evidence="2 3">
    <name type="scientific">Chiloscyllium punctatum</name>
    <name type="common">Brownbanded bambooshark</name>
    <name type="synonym">Hemiscyllium punctatum</name>
    <dbReference type="NCBI Taxonomy" id="137246"/>
    <lineage>
        <taxon>Eukaryota</taxon>
        <taxon>Metazoa</taxon>
        <taxon>Chordata</taxon>
        <taxon>Craniata</taxon>
        <taxon>Vertebrata</taxon>
        <taxon>Chondrichthyes</taxon>
        <taxon>Elasmobranchii</taxon>
        <taxon>Galeomorphii</taxon>
        <taxon>Galeoidea</taxon>
        <taxon>Orectolobiformes</taxon>
        <taxon>Hemiscylliidae</taxon>
        <taxon>Chiloscyllium</taxon>
    </lineage>
</organism>
<gene>
    <name evidence="2" type="ORF">chiPu_0023528</name>
</gene>
<evidence type="ECO:0000313" key="2">
    <source>
        <dbReference type="EMBL" id="GCC39530.1"/>
    </source>
</evidence>
<feature type="non-terminal residue" evidence="2">
    <location>
        <position position="46"/>
    </location>
</feature>
<evidence type="ECO:0000313" key="3">
    <source>
        <dbReference type="Proteomes" id="UP000287033"/>
    </source>
</evidence>
<protein>
    <submittedName>
        <fullName evidence="2">Uncharacterized protein</fullName>
    </submittedName>
</protein>
<keyword evidence="3" id="KW-1185">Reference proteome</keyword>
<dbReference type="AlphaFoldDB" id="A0A401TA48"/>
<proteinExistence type="predicted"/>
<reference evidence="2 3" key="1">
    <citation type="journal article" date="2018" name="Nat. Ecol. Evol.">
        <title>Shark genomes provide insights into elasmobranch evolution and the origin of vertebrates.</title>
        <authorList>
            <person name="Hara Y"/>
            <person name="Yamaguchi K"/>
            <person name="Onimaru K"/>
            <person name="Kadota M"/>
            <person name="Koyanagi M"/>
            <person name="Keeley SD"/>
            <person name="Tatsumi K"/>
            <person name="Tanaka K"/>
            <person name="Motone F"/>
            <person name="Kageyama Y"/>
            <person name="Nozu R"/>
            <person name="Adachi N"/>
            <person name="Nishimura O"/>
            <person name="Nakagawa R"/>
            <person name="Tanegashima C"/>
            <person name="Kiyatake I"/>
            <person name="Matsumoto R"/>
            <person name="Murakumo K"/>
            <person name="Nishida K"/>
            <person name="Terakita A"/>
            <person name="Kuratani S"/>
            <person name="Sato K"/>
            <person name="Hyodo S Kuraku.S."/>
        </authorList>
    </citation>
    <scope>NUCLEOTIDE SEQUENCE [LARGE SCALE GENOMIC DNA]</scope>
</reference>
<comment type="caution">
    <text evidence="2">The sequence shown here is derived from an EMBL/GenBank/DDBJ whole genome shotgun (WGS) entry which is preliminary data.</text>
</comment>
<accession>A0A401TA48</accession>
<evidence type="ECO:0000256" key="1">
    <source>
        <dbReference type="SAM" id="MobiDB-lite"/>
    </source>
</evidence>
<dbReference type="Proteomes" id="UP000287033">
    <property type="component" value="Unassembled WGS sequence"/>
</dbReference>
<dbReference type="EMBL" id="BEZZ01022541">
    <property type="protein sequence ID" value="GCC39530.1"/>
    <property type="molecule type" value="Genomic_DNA"/>
</dbReference>
<name>A0A401TA48_CHIPU</name>